<dbReference type="PANTHER" id="PTHR31595">
    <property type="entry name" value="LONG-CHAIN-ALCOHOL O-FATTY-ACYLTRANSFERASE 3-RELATED"/>
    <property type="match status" value="1"/>
</dbReference>
<feature type="compositionally biased region" description="Low complexity" evidence="8">
    <location>
        <begin position="202"/>
        <end position="216"/>
    </location>
</feature>
<dbReference type="RefSeq" id="XP_062696238.1">
    <property type="nucleotide sequence ID" value="XM_062836130.1"/>
</dbReference>
<dbReference type="EMBL" id="JAULSX010000002">
    <property type="protein sequence ID" value="KAK3497974.1"/>
    <property type="molecule type" value="Genomic_DNA"/>
</dbReference>
<comment type="similarity">
    <text evidence="3">Belongs to the wax synthase family.</text>
</comment>
<evidence type="ECO:0000256" key="8">
    <source>
        <dbReference type="SAM" id="MobiDB-lite"/>
    </source>
</evidence>
<sequence>MSPLTSSLTSTPPPPPPDATINLAAHYLTTYRSIFYHALYDTPNKVQPFLIPFCLVGAFLLPIAFLCIPQYTIKTTTTGEKNQQVRVRREWVHRLRWVVGGLLVWWNLGVVVGLPGFGGPSTERGEGWFTPGTTTTASACTALSYAAGLMGGWGTIWGLETVVFGGYQGVAMRVRRRLKNDHGGGGQPTRTQTQGEKGGIVNGNTNISGNGNGNSNPDTANLRRRNLNGSAKVASSASTDTETQSPGENEHKEKEKTWMVDETIDLDKYEYYWEPYPDNGTIWERLDWVMDMFNSFRGAGWNYSISSIPSLQPPVIPPLPESTTTTTSPVSSHSEILPYFPTGLPVSFASLPVSSHQHFHRPLTARSFLLSRLQHIIWSYLALDFFTVSARLDPYFILGPNGPLRHPTYLSSLASSSSSSSSSTTLPPLSLACARFLASLPPWGLNFFRSLFSLSGVLGGLILYSYLWQLTQFFVLGRWLRLESHGMGILDELWRYPDLFGGFVRNVLDRGLAGFWGGWWHQSFRVGFTGPVRFFLVKQGGGFGGGKIVGTVDEKGKKKKKNSTKKGVAMTVQMATAFFLSGFLHALGGYSSTAFRISFAGQDLLTGDKRNRLAGFAEPVGFFVFQFLGCLVQALLIAIINNRVAAPTREMPRWLKRTGNGLFVLLWLHSTRWMLIDDMARSGLFLYEPVPVSLFRLLGLGGMPGEGRRDWWRLDWEYVPSLWLGSRWWEKGFRM</sequence>
<organism evidence="11 12">
    <name type="scientific">Neurospora hispaniola</name>
    <dbReference type="NCBI Taxonomy" id="588809"/>
    <lineage>
        <taxon>Eukaryota</taxon>
        <taxon>Fungi</taxon>
        <taxon>Dikarya</taxon>
        <taxon>Ascomycota</taxon>
        <taxon>Pezizomycotina</taxon>
        <taxon>Sordariomycetes</taxon>
        <taxon>Sordariomycetidae</taxon>
        <taxon>Sordariales</taxon>
        <taxon>Sordariaceae</taxon>
        <taxon>Neurospora</taxon>
    </lineage>
</organism>
<feature type="compositionally biased region" description="Polar residues" evidence="8">
    <location>
        <begin position="227"/>
        <end position="247"/>
    </location>
</feature>
<accession>A0AAJ0IDY3</accession>
<keyword evidence="4" id="KW-0808">Transferase</keyword>
<evidence type="ECO:0000256" key="3">
    <source>
        <dbReference type="ARBA" id="ARBA00007282"/>
    </source>
</evidence>
<evidence type="ECO:0000313" key="11">
    <source>
        <dbReference type="EMBL" id="KAK3497974.1"/>
    </source>
</evidence>
<keyword evidence="6 9" id="KW-1133">Transmembrane helix</keyword>
<protein>
    <recommendedName>
        <fullName evidence="10">Wax synthase domain-containing protein</fullName>
    </recommendedName>
</protein>
<keyword evidence="5 9" id="KW-0812">Transmembrane</keyword>
<dbReference type="AlphaFoldDB" id="A0AAJ0IDY3"/>
<dbReference type="InterPro" id="IPR044851">
    <property type="entry name" value="Wax_synthase"/>
</dbReference>
<feature type="region of interest" description="Disordered" evidence="8">
    <location>
        <begin position="178"/>
        <end position="254"/>
    </location>
</feature>
<comment type="pathway">
    <text evidence="2">Secondary metabolite biosynthesis.</text>
</comment>
<feature type="transmembrane region" description="Helical" evidence="9">
    <location>
        <begin position="447"/>
        <end position="468"/>
    </location>
</feature>
<dbReference type="PANTHER" id="PTHR31595:SF57">
    <property type="entry name" value="OS04G0481900 PROTEIN"/>
    <property type="match status" value="1"/>
</dbReference>
<feature type="transmembrane region" description="Helical" evidence="9">
    <location>
        <begin position="145"/>
        <end position="167"/>
    </location>
</feature>
<evidence type="ECO:0000256" key="9">
    <source>
        <dbReference type="SAM" id="Phobius"/>
    </source>
</evidence>
<dbReference type="InterPro" id="IPR032805">
    <property type="entry name" value="Wax_synthase_dom"/>
</dbReference>
<evidence type="ECO:0000256" key="6">
    <source>
        <dbReference type="ARBA" id="ARBA00022989"/>
    </source>
</evidence>
<keyword evidence="12" id="KW-1185">Reference proteome</keyword>
<feature type="transmembrane region" description="Helical" evidence="9">
    <location>
        <begin position="376"/>
        <end position="397"/>
    </location>
</feature>
<evidence type="ECO:0000259" key="10">
    <source>
        <dbReference type="Pfam" id="PF13813"/>
    </source>
</evidence>
<gene>
    <name evidence="11" type="ORF">B0T23DRAFT_354523</name>
</gene>
<comment type="caution">
    <text evidence="11">The sequence shown here is derived from an EMBL/GenBank/DDBJ whole genome shotgun (WGS) entry which is preliminary data.</text>
</comment>
<dbReference type="GO" id="GO:0016020">
    <property type="term" value="C:membrane"/>
    <property type="evidence" value="ECO:0007669"/>
    <property type="project" value="UniProtKB-SubCell"/>
</dbReference>
<proteinExistence type="inferred from homology"/>
<dbReference type="GO" id="GO:0008374">
    <property type="term" value="F:O-acyltransferase activity"/>
    <property type="evidence" value="ECO:0007669"/>
    <property type="project" value="InterPro"/>
</dbReference>
<feature type="transmembrane region" description="Helical" evidence="9">
    <location>
        <begin position="49"/>
        <end position="73"/>
    </location>
</feature>
<dbReference type="GO" id="GO:0006629">
    <property type="term" value="P:lipid metabolic process"/>
    <property type="evidence" value="ECO:0007669"/>
    <property type="project" value="InterPro"/>
</dbReference>
<feature type="transmembrane region" description="Helical" evidence="9">
    <location>
        <begin position="620"/>
        <end position="640"/>
    </location>
</feature>
<evidence type="ECO:0000256" key="7">
    <source>
        <dbReference type="ARBA" id="ARBA00023136"/>
    </source>
</evidence>
<dbReference type="GeneID" id="87873752"/>
<feature type="domain" description="Wax synthase" evidence="10">
    <location>
        <begin position="496"/>
        <end position="593"/>
    </location>
</feature>
<name>A0AAJ0IDY3_9PEZI</name>
<evidence type="ECO:0000256" key="4">
    <source>
        <dbReference type="ARBA" id="ARBA00022679"/>
    </source>
</evidence>
<evidence type="ECO:0000256" key="1">
    <source>
        <dbReference type="ARBA" id="ARBA00004141"/>
    </source>
</evidence>
<dbReference type="Pfam" id="PF13813">
    <property type="entry name" value="MBOAT_2"/>
    <property type="match status" value="1"/>
</dbReference>
<evidence type="ECO:0000256" key="5">
    <source>
        <dbReference type="ARBA" id="ARBA00022692"/>
    </source>
</evidence>
<comment type="subcellular location">
    <subcellularLocation>
        <location evidence="1">Membrane</location>
        <topology evidence="1">Multi-pass membrane protein</topology>
    </subcellularLocation>
</comment>
<evidence type="ECO:0000256" key="2">
    <source>
        <dbReference type="ARBA" id="ARBA00005179"/>
    </source>
</evidence>
<evidence type="ECO:0000313" key="12">
    <source>
        <dbReference type="Proteomes" id="UP001285908"/>
    </source>
</evidence>
<dbReference type="Proteomes" id="UP001285908">
    <property type="component" value="Unassembled WGS sequence"/>
</dbReference>
<reference evidence="11 12" key="1">
    <citation type="journal article" date="2023" name="Mol. Phylogenet. Evol.">
        <title>Genome-scale phylogeny and comparative genomics of the fungal order Sordariales.</title>
        <authorList>
            <person name="Hensen N."/>
            <person name="Bonometti L."/>
            <person name="Westerberg I."/>
            <person name="Brannstrom I.O."/>
            <person name="Guillou S."/>
            <person name="Cros-Aarteil S."/>
            <person name="Calhoun S."/>
            <person name="Haridas S."/>
            <person name="Kuo A."/>
            <person name="Mondo S."/>
            <person name="Pangilinan J."/>
            <person name="Riley R."/>
            <person name="LaButti K."/>
            <person name="Andreopoulos B."/>
            <person name="Lipzen A."/>
            <person name="Chen C."/>
            <person name="Yan M."/>
            <person name="Daum C."/>
            <person name="Ng V."/>
            <person name="Clum A."/>
            <person name="Steindorff A."/>
            <person name="Ohm R.A."/>
            <person name="Martin F."/>
            <person name="Silar P."/>
            <person name="Natvig D.O."/>
            <person name="Lalanne C."/>
            <person name="Gautier V."/>
            <person name="Ament-Velasquez S.L."/>
            <person name="Kruys A."/>
            <person name="Hutchinson M.I."/>
            <person name="Powell A.J."/>
            <person name="Barry K."/>
            <person name="Miller A.N."/>
            <person name="Grigoriev I.V."/>
            <person name="Debuchy R."/>
            <person name="Gladieux P."/>
            <person name="Hiltunen Thoren M."/>
            <person name="Johannesson H."/>
        </authorList>
    </citation>
    <scope>NUCLEOTIDE SEQUENCE [LARGE SCALE GENOMIC DNA]</scope>
    <source>
        <strain evidence="11 12">FGSC 10403</strain>
    </source>
</reference>
<feature type="transmembrane region" description="Helical" evidence="9">
    <location>
        <begin position="567"/>
        <end position="587"/>
    </location>
</feature>
<keyword evidence="7 9" id="KW-0472">Membrane</keyword>
<feature type="transmembrane region" description="Helical" evidence="9">
    <location>
        <begin position="94"/>
        <end position="114"/>
    </location>
</feature>